<evidence type="ECO:0000313" key="5">
    <source>
        <dbReference type="EMBL" id="MFC7147785.1"/>
    </source>
</evidence>
<dbReference type="InterPro" id="IPR036388">
    <property type="entry name" value="WH-like_DNA-bd_sf"/>
</dbReference>
<feature type="domain" description="HTH hxlR-type" evidence="4">
    <location>
        <begin position="10"/>
        <end position="110"/>
    </location>
</feature>
<keyword evidence="1" id="KW-0805">Transcription regulation</keyword>
<reference evidence="6" key="1">
    <citation type="journal article" date="2019" name="Int. J. Syst. Evol. Microbiol.">
        <title>The Global Catalogue of Microorganisms (GCM) 10K type strain sequencing project: providing services to taxonomists for standard genome sequencing and annotation.</title>
        <authorList>
            <consortium name="The Broad Institute Genomics Platform"/>
            <consortium name="The Broad Institute Genome Sequencing Center for Infectious Disease"/>
            <person name="Wu L."/>
            <person name="Ma J."/>
        </authorList>
    </citation>
    <scope>NUCLEOTIDE SEQUENCE [LARGE SCALE GENOMIC DNA]</scope>
    <source>
        <strain evidence="6">KCTC 12907</strain>
    </source>
</reference>
<dbReference type="Gene3D" id="1.10.10.10">
    <property type="entry name" value="Winged helix-like DNA-binding domain superfamily/Winged helix DNA-binding domain"/>
    <property type="match status" value="1"/>
</dbReference>
<evidence type="ECO:0000256" key="1">
    <source>
        <dbReference type="ARBA" id="ARBA00023015"/>
    </source>
</evidence>
<organism evidence="5 6">
    <name type="scientific">Cohnella cellulosilytica</name>
    <dbReference type="NCBI Taxonomy" id="986710"/>
    <lineage>
        <taxon>Bacteria</taxon>
        <taxon>Bacillati</taxon>
        <taxon>Bacillota</taxon>
        <taxon>Bacilli</taxon>
        <taxon>Bacillales</taxon>
        <taxon>Paenibacillaceae</taxon>
        <taxon>Cohnella</taxon>
    </lineage>
</organism>
<keyword evidence="2" id="KW-0238">DNA-binding</keyword>
<gene>
    <name evidence="5" type="ORF">ACFQMJ_04470</name>
</gene>
<evidence type="ECO:0000256" key="3">
    <source>
        <dbReference type="ARBA" id="ARBA00023163"/>
    </source>
</evidence>
<name>A0ABW2F3P3_9BACL</name>
<dbReference type="InterPro" id="IPR002577">
    <property type="entry name" value="HTH_HxlR"/>
</dbReference>
<protein>
    <submittedName>
        <fullName evidence="5">Winged helix-turn-helix transcriptional regulator</fullName>
    </submittedName>
</protein>
<keyword evidence="6" id="KW-1185">Reference proteome</keyword>
<dbReference type="PANTHER" id="PTHR33204">
    <property type="entry name" value="TRANSCRIPTIONAL REGULATOR, MARR FAMILY"/>
    <property type="match status" value="1"/>
</dbReference>
<comment type="caution">
    <text evidence="5">The sequence shown here is derived from an EMBL/GenBank/DDBJ whole genome shotgun (WGS) entry which is preliminary data.</text>
</comment>
<keyword evidence="3" id="KW-0804">Transcription</keyword>
<proteinExistence type="predicted"/>
<dbReference type="PROSITE" id="PS51118">
    <property type="entry name" value="HTH_HXLR"/>
    <property type="match status" value="1"/>
</dbReference>
<dbReference type="Proteomes" id="UP001596378">
    <property type="component" value="Unassembled WGS sequence"/>
</dbReference>
<dbReference type="Pfam" id="PF01638">
    <property type="entry name" value="HxlR"/>
    <property type="match status" value="1"/>
</dbReference>
<accession>A0ABW2F3P3</accession>
<evidence type="ECO:0000313" key="6">
    <source>
        <dbReference type="Proteomes" id="UP001596378"/>
    </source>
</evidence>
<dbReference type="PANTHER" id="PTHR33204:SF18">
    <property type="entry name" value="TRANSCRIPTIONAL REGULATORY PROTEIN"/>
    <property type="match status" value="1"/>
</dbReference>
<dbReference type="RefSeq" id="WP_378048080.1">
    <property type="nucleotide sequence ID" value="NZ_JBHMDN010000016.1"/>
</dbReference>
<dbReference type="InterPro" id="IPR036390">
    <property type="entry name" value="WH_DNA-bd_sf"/>
</dbReference>
<dbReference type="SUPFAM" id="SSF46785">
    <property type="entry name" value="Winged helix' DNA-binding domain"/>
    <property type="match status" value="1"/>
</dbReference>
<dbReference type="EMBL" id="JBHTAI010000002">
    <property type="protein sequence ID" value="MFC7147785.1"/>
    <property type="molecule type" value="Genomic_DNA"/>
</dbReference>
<evidence type="ECO:0000256" key="2">
    <source>
        <dbReference type="ARBA" id="ARBA00023125"/>
    </source>
</evidence>
<sequence>MYTDSQKEECSASLGEAMQVMGSKWSFWVIGELATAPRRFNELRRGLGNISTKSLTEVLRSLEQARIIRRQVFATVPVTVEYSMTDKGMDFLQVYYAMQGWGEKWKDYDIQVQGDKI</sequence>
<evidence type="ECO:0000259" key="4">
    <source>
        <dbReference type="PROSITE" id="PS51118"/>
    </source>
</evidence>